<keyword evidence="3" id="KW-1185">Reference proteome</keyword>
<evidence type="ECO:0000313" key="3">
    <source>
        <dbReference type="Proteomes" id="UP001054945"/>
    </source>
</evidence>
<comment type="caution">
    <text evidence="2">The sequence shown here is derived from an EMBL/GenBank/DDBJ whole genome shotgun (WGS) entry which is preliminary data.</text>
</comment>
<gene>
    <name evidence="2" type="ORF">CEXT_243111</name>
</gene>
<feature type="region of interest" description="Disordered" evidence="1">
    <location>
        <begin position="72"/>
        <end position="95"/>
    </location>
</feature>
<accession>A0AAV4S248</accession>
<proteinExistence type="predicted"/>
<dbReference type="AlphaFoldDB" id="A0AAV4S248"/>
<reference evidence="2 3" key="1">
    <citation type="submission" date="2021-06" db="EMBL/GenBank/DDBJ databases">
        <title>Caerostris extrusa draft genome.</title>
        <authorList>
            <person name="Kono N."/>
            <person name="Arakawa K."/>
        </authorList>
    </citation>
    <scope>NUCLEOTIDE SEQUENCE [LARGE SCALE GENOMIC DNA]</scope>
</reference>
<organism evidence="2 3">
    <name type="scientific">Caerostris extrusa</name>
    <name type="common">Bark spider</name>
    <name type="synonym">Caerostris bankana</name>
    <dbReference type="NCBI Taxonomy" id="172846"/>
    <lineage>
        <taxon>Eukaryota</taxon>
        <taxon>Metazoa</taxon>
        <taxon>Ecdysozoa</taxon>
        <taxon>Arthropoda</taxon>
        <taxon>Chelicerata</taxon>
        <taxon>Arachnida</taxon>
        <taxon>Araneae</taxon>
        <taxon>Araneomorphae</taxon>
        <taxon>Entelegynae</taxon>
        <taxon>Araneoidea</taxon>
        <taxon>Araneidae</taxon>
        <taxon>Caerostris</taxon>
    </lineage>
</organism>
<evidence type="ECO:0000313" key="2">
    <source>
        <dbReference type="EMBL" id="GIY28598.1"/>
    </source>
</evidence>
<dbReference type="Proteomes" id="UP001054945">
    <property type="component" value="Unassembled WGS sequence"/>
</dbReference>
<protein>
    <submittedName>
        <fullName evidence="2">Uncharacterized protein</fullName>
    </submittedName>
</protein>
<evidence type="ECO:0000256" key="1">
    <source>
        <dbReference type="SAM" id="MobiDB-lite"/>
    </source>
</evidence>
<name>A0AAV4S248_CAEEX</name>
<dbReference type="EMBL" id="BPLR01008962">
    <property type="protein sequence ID" value="GIY28598.1"/>
    <property type="molecule type" value="Genomic_DNA"/>
</dbReference>
<sequence>MDLIDKIQKTPLYEHIFRPNKLTDDKKQMSLVFKTQKKIHRNQFSTIHQLSKDYTTPTDRCGKLHFQILLPRSSRRKKKNAIEQKSRGADTNGRQ</sequence>